<dbReference type="AlphaFoldDB" id="A0A0B2UKU9"/>
<dbReference type="InterPro" id="IPR002478">
    <property type="entry name" value="PUA"/>
</dbReference>
<evidence type="ECO:0000256" key="6">
    <source>
        <dbReference type="PIRNR" id="PIRNR017190"/>
    </source>
</evidence>
<dbReference type="InterPro" id="IPR036974">
    <property type="entry name" value="PUA_sf"/>
</dbReference>
<dbReference type="CDD" id="cd21146">
    <property type="entry name" value="Nip7_N_euk"/>
    <property type="match status" value="1"/>
</dbReference>
<dbReference type="InterPro" id="IPR005155">
    <property type="entry name" value="UPF0113_PUA"/>
</dbReference>
<keyword evidence="5 6" id="KW-0539">Nucleus</keyword>
<dbReference type="STRING" id="1354746.A0A0B2UKU9"/>
<accession>A0A0B2UKU9</accession>
<dbReference type="FunCoup" id="A0A0B2UKU9">
    <property type="interactions" value="164"/>
</dbReference>
<dbReference type="VEuPathDB" id="MicrosporidiaDB:M896_050590"/>
<evidence type="ECO:0000313" key="8">
    <source>
        <dbReference type="EMBL" id="KHN69652.1"/>
    </source>
</evidence>
<dbReference type="Gene3D" id="2.30.130.10">
    <property type="entry name" value="PUA domain"/>
    <property type="match status" value="1"/>
</dbReference>
<dbReference type="Proteomes" id="UP000031056">
    <property type="component" value="Unassembled WGS sequence"/>
</dbReference>
<dbReference type="GeneID" id="26261712"/>
<comment type="function">
    <text evidence="6">Required for proper 27S pre-rRNA processing and 60S ribosome subunit assembly.</text>
</comment>
<dbReference type="GO" id="GO:0003723">
    <property type="term" value="F:RNA binding"/>
    <property type="evidence" value="ECO:0007669"/>
    <property type="project" value="UniProtKB-KW"/>
</dbReference>
<gene>
    <name evidence="8" type="ORF">M896_050590</name>
</gene>
<proteinExistence type="inferred from homology"/>
<sequence>MRDLKPQEKKDVLEKLNFFIGDNVNRIIDEKNKIVLHNQRVMLVSEKVKAATSMIPRKCIAIAGTVLGKFTKTGKFRLRVSSLHILSRYAIHRVWIKSSAEMCYLYGNNSLKSHVFRLSEGIPQNAGVVVYNQNDVPLGFGVTSLSAQAYSAAKGHALVLLRQVDAGLYIRDEVHAL</sequence>
<evidence type="ECO:0000256" key="3">
    <source>
        <dbReference type="ARBA" id="ARBA00022517"/>
    </source>
</evidence>
<dbReference type="InterPro" id="IPR040598">
    <property type="entry name" value="NIP7_N"/>
</dbReference>
<organism evidence="8 9">
    <name type="scientific">Ordospora colligata OC4</name>
    <dbReference type="NCBI Taxonomy" id="1354746"/>
    <lineage>
        <taxon>Eukaryota</taxon>
        <taxon>Fungi</taxon>
        <taxon>Fungi incertae sedis</taxon>
        <taxon>Microsporidia</taxon>
        <taxon>Ordosporidae</taxon>
        <taxon>Ordospora</taxon>
    </lineage>
</organism>
<dbReference type="HOGENOM" id="CLU_097217_0_0_1"/>
<dbReference type="SUPFAM" id="SSF88802">
    <property type="entry name" value="Pre-PUA domain"/>
    <property type="match status" value="1"/>
</dbReference>
<dbReference type="SMART" id="SM00359">
    <property type="entry name" value="PUA"/>
    <property type="match status" value="1"/>
</dbReference>
<dbReference type="CDD" id="cd21151">
    <property type="entry name" value="PUA_Nip7-like"/>
    <property type="match status" value="1"/>
</dbReference>
<dbReference type="InterPro" id="IPR016686">
    <property type="entry name" value="Ribosomal_synth_fac_NIP7"/>
</dbReference>
<dbReference type="PIRSF" id="PIRSF017190">
    <property type="entry name" value="Rbsml_synth_fac_NIP7"/>
    <property type="match status" value="1"/>
</dbReference>
<dbReference type="SUPFAM" id="SSF88697">
    <property type="entry name" value="PUA domain-like"/>
    <property type="match status" value="1"/>
</dbReference>
<evidence type="ECO:0000313" key="9">
    <source>
        <dbReference type="Proteomes" id="UP000031056"/>
    </source>
</evidence>
<evidence type="ECO:0000256" key="1">
    <source>
        <dbReference type="ARBA" id="ARBA00004604"/>
    </source>
</evidence>
<dbReference type="Pfam" id="PF17833">
    <property type="entry name" value="pre-PUA_NIP7"/>
    <property type="match status" value="1"/>
</dbReference>
<comment type="similarity">
    <text evidence="2 6">Belongs to the NIP7 family.</text>
</comment>
<name>A0A0B2UKU9_9MICR</name>
<dbReference type="RefSeq" id="XP_014563694.1">
    <property type="nucleotide sequence ID" value="XM_014708208.1"/>
</dbReference>
<evidence type="ECO:0000256" key="4">
    <source>
        <dbReference type="ARBA" id="ARBA00022884"/>
    </source>
</evidence>
<dbReference type="GO" id="GO:0042255">
    <property type="term" value="P:ribosome assembly"/>
    <property type="evidence" value="ECO:0007669"/>
    <property type="project" value="InterPro"/>
</dbReference>
<protein>
    <recommendedName>
        <fullName evidence="6">60S ribosome subunit biogenesis protein NIP7</fullName>
    </recommendedName>
</protein>
<feature type="domain" description="PUA" evidence="7">
    <location>
        <begin position="92"/>
        <end position="166"/>
    </location>
</feature>
<keyword evidence="9" id="KW-1185">Reference proteome</keyword>
<dbReference type="EMBL" id="JOKQ01000005">
    <property type="protein sequence ID" value="KHN69652.1"/>
    <property type="molecule type" value="Genomic_DNA"/>
</dbReference>
<comment type="subunit">
    <text evidence="6">Interacts with pre-ribosome complex.</text>
</comment>
<dbReference type="GO" id="GO:0005730">
    <property type="term" value="C:nucleolus"/>
    <property type="evidence" value="ECO:0007669"/>
    <property type="project" value="UniProtKB-SubCell"/>
</dbReference>
<dbReference type="InterPro" id="IPR055359">
    <property type="entry name" value="Nip7_N_euk"/>
</dbReference>
<dbReference type="InParanoid" id="A0A0B2UKU9"/>
<reference evidence="8 9" key="1">
    <citation type="journal article" date="2014" name="MBio">
        <title>The Ordospora colligata genome; evolution of extreme reduction in microsporidia and host-to-parasite horizontal gene transfer.</title>
        <authorList>
            <person name="Pombert J.-F."/>
            <person name="Haag K.L."/>
            <person name="Beidas S."/>
            <person name="Ebert D."/>
            <person name="Keeling P.J."/>
        </authorList>
    </citation>
    <scope>NUCLEOTIDE SEQUENCE [LARGE SCALE GENOMIC DNA]</scope>
    <source>
        <strain evidence="8 9">OC4</strain>
    </source>
</reference>
<dbReference type="PROSITE" id="PS50890">
    <property type="entry name" value="PUA"/>
    <property type="match status" value="1"/>
</dbReference>
<keyword evidence="4 6" id="KW-0694">RNA-binding</keyword>
<dbReference type="Pfam" id="PF03657">
    <property type="entry name" value="UPF0113"/>
    <property type="match status" value="1"/>
</dbReference>
<evidence type="ECO:0000256" key="5">
    <source>
        <dbReference type="ARBA" id="ARBA00023242"/>
    </source>
</evidence>
<comment type="caution">
    <text evidence="8">The sequence shown here is derived from an EMBL/GenBank/DDBJ whole genome shotgun (WGS) entry which is preliminary data.</text>
</comment>
<comment type="subcellular location">
    <subcellularLocation>
        <location evidence="1">Nucleus</location>
        <location evidence="1">Nucleolus</location>
    </subcellularLocation>
</comment>
<dbReference type="InterPro" id="IPR015947">
    <property type="entry name" value="PUA-like_sf"/>
</dbReference>
<evidence type="ECO:0000256" key="2">
    <source>
        <dbReference type="ARBA" id="ARBA00009895"/>
    </source>
</evidence>
<keyword evidence="3 6" id="KW-0690">Ribosome biogenesis</keyword>
<dbReference type="OrthoDB" id="27490at2759"/>
<dbReference type="Gene3D" id="3.10.450.220">
    <property type="match status" value="1"/>
</dbReference>
<evidence type="ECO:0000259" key="7">
    <source>
        <dbReference type="SMART" id="SM00359"/>
    </source>
</evidence>